<dbReference type="EMBL" id="JASBWV010000012">
    <property type="protein sequence ID" value="KAJ9123503.1"/>
    <property type="molecule type" value="Genomic_DNA"/>
</dbReference>
<proteinExistence type="predicted"/>
<protein>
    <submittedName>
        <fullName evidence="1">Uncharacterized protein</fullName>
    </submittedName>
</protein>
<accession>A0ACC2XHL0</accession>
<dbReference type="Proteomes" id="UP001234202">
    <property type="component" value="Unassembled WGS sequence"/>
</dbReference>
<reference evidence="1" key="1">
    <citation type="submission" date="2023-04" db="EMBL/GenBank/DDBJ databases">
        <title>Draft Genome sequencing of Naganishia species isolated from polar environments using Oxford Nanopore Technology.</title>
        <authorList>
            <person name="Leo P."/>
            <person name="Venkateswaran K."/>
        </authorList>
    </citation>
    <scope>NUCLEOTIDE SEQUENCE</scope>
    <source>
        <strain evidence="1">DBVPG 5303</strain>
    </source>
</reference>
<evidence type="ECO:0000313" key="1">
    <source>
        <dbReference type="EMBL" id="KAJ9123503.1"/>
    </source>
</evidence>
<evidence type="ECO:0000313" key="2">
    <source>
        <dbReference type="Proteomes" id="UP001234202"/>
    </source>
</evidence>
<name>A0ACC2XHL0_9TREE</name>
<organism evidence="1 2">
    <name type="scientific">Naganishia onofrii</name>
    <dbReference type="NCBI Taxonomy" id="1851511"/>
    <lineage>
        <taxon>Eukaryota</taxon>
        <taxon>Fungi</taxon>
        <taxon>Dikarya</taxon>
        <taxon>Basidiomycota</taxon>
        <taxon>Agaricomycotina</taxon>
        <taxon>Tremellomycetes</taxon>
        <taxon>Filobasidiales</taxon>
        <taxon>Filobasidiaceae</taxon>
        <taxon>Naganishia</taxon>
    </lineage>
</organism>
<keyword evidence="2" id="KW-1185">Reference proteome</keyword>
<gene>
    <name evidence="1" type="ORF">QFC24_003717</name>
</gene>
<comment type="caution">
    <text evidence="1">The sequence shown here is derived from an EMBL/GenBank/DDBJ whole genome shotgun (WGS) entry which is preliminary data.</text>
</comment>
<sequence>MGETRQSALPVSSSDKAIQVQDVESVSVHAAISDRLKKANISRNVNALAIEILNARRDQAPVFPESAYKLPSRVVYNESMKKSFLNDLSDESIPLNSPKFAKSVPHGMKGFDLLEMLWSRRIQVERAIWLIHILGAHAVQNLRRGYDRSKSPFSPNQQYSTLFTESVTAFLNRQIGELQAIHDKMIVVNGVSQEDISRKKVWSHKWEYTQTLMQELLNRNLLDVRSFGMWMNDALRSIRLTMLPLVLDHLERVASLVFEDNVCGACLVASLIGKLDEPDQVMEHPVRTALRSVEQRMISSIRLAWHRDPGLFLLPQAWSKHKNLLRKVLGVTSTLDPRTLGSMERRNLRLLYRRVRPASGTTGSDEIQKVSLARLKVSFSGLSFPEVYSSSTHLWDMQFLERYDGTIDLRDLCAGYFLSSGSSDDMIPDALRGKLTVLMDWGVKQSHLQPHRPYLVAKLLKSLLLLPGVAKVVNSTWLASFLMTWTDKSAYTAVGHSALAAQTLVAELFNNKLVKFEVYLERMIGSGKTYRQSYRSQQLSQYLDFIAQLQVVGLSESVATLRENIIYGFSPSASRVSDHDGVHSAMSAYLDQSSGMTDTVAFFERALPPIPDLLLEMRSPALGAECRLQIDRLHSLWSTLPPLDFSFRLILLSRLFELQRNHRALCYLSSTCLKVVNARPFKVIDDTIRRWRLLFLTLGDEFPELTFAARRPRKTLIGPPIFLEHLDALQSHIQRMLPHLSTVDRQTLETLYEASRNSQPIETLSALWMMTLELVSRLRAFETSDQTICLVAAIWTAITRLSATAWDTLLCQWVVDASPVSPTFFGTSALCIELLLWGSLDTSLLWNKLIYPSLGTPKQMITNTLYLQPLASLCYLLLPTDDTVSKSPHDLMLGFAVNTDFATMADTDSLISDFLQRLPSICLLLKDIRGADGSKSIYQVVATSQLQSVATKHSSVVKTAFGSAISQIPGKRAFFESILRILFAQPQDASSASAFANTDWRSLVSNAPIPSTCLSLPAPTLTASDAKNVVTAAAQLLSDGSESTWWKMCASMTTQILCTLHIAVCQLVYDMLYYKGGLTADDLQRMDRYLSTMEIARSCSFDLGSHATNSIELLPWEVLDKLLPELEKGALRLPSELYARLLSMMTSLICMAKSGNASAPDLQLRILKCMELRSDMPAGFKADMVLLHFQLIRADKQPQLSLWLAERQQVRTRKTYASLIRPMGLRDDEWETLPTTEEPRDEYPPHRAAFTRLTVPSNKGSVSLLQFGARLTGDRIAQVTPGGVAEDDPMDTTEAPPWARFVSERDIGTGPTGESVYLRNLASGLSAPGSGNTADLNSTGRLEEMDVERDYEMVTDSWTPPVPETGGTLGTVQVKKPSRPLPRKRVKVVDFQDSSELDKRRG</sequence>